<reference evidence="2" key="2">
    <citation type="journal article" date="2023" name="IMA Fungus">
        <title>Comparative genomic study of the Penicillium genus elucidates a diverse pangenome and 15 lateral gene transfer events.</title>
        <authorList>
            <person name="Petersen C."/>
            <person name="Sorensen T."/>
            <person name="Nielsen M.R."/>
            <person name="Sondergaard T.E."/>
            <person name="Sorensen J.L."/>
            <person name="Fitzpatrick D.A."/>
            <person name="Frisvad J.C."/>
            <person name="Nielsen K.L."/>
        </authorList>
    </citation>
    <scope>NUCLEOTIDE SEQUENCE</scope>
    <source>
        <strain evidence="2">IBT 16849</strain>
    </source>
</reference>
<proteinExistence type="predicted"/>
<feature type="region of interest" description="Disordered" evidence="1">
    <location>
        <begin position="517"/>
        <end position="540"/>
    </location>
</feature>
<organism evidence="2 3">
    <name type="scientific">Penicillium cf. griseofulvum</name>
    <dbReference type="NCBI Taxonomy" id="2972120"/>
    <lineage>
        <taxon>Eukaryota</taxon>
        <taxon>Fungi</taxon>
        <taxon>Dikarya</taxon>
        <taxon>Ascomycota</taxon>
        <taxon>Pezizomycotina</taxon>
        <taxon>Eurotiomycetes</taxon>
        <taxon>Eurotiomycetidae</taxon>
        <taxon>Eurotiales</taxon>
        <taxon>Aspergillaceae</taxon>
        <taxon>Penicillium</taxon>
    </lineage>
</organism>
<keyword evidence="3" id="KW-1185">Reference proteome</keyword>
<feature type="compositionally biased region" description="Polar residues" evidence="1">
    <location>
        <begin position="98"/>
        <end position="108"/>
    </location>
</feature>
<feature type="region of interest" description="Disordered" evidence="1">
    <location>
        <begin position="42"/>
        <end position="116"/>
    </location>
</feature>
<dbReference type="OrthoDB" id="5229017at2759"/>
<feature type="region of interest" description="Disordered" evidence="1">
    <location>
        <begin position="331"/>
        <end position="350"/>
    </location>
</feature>
<sequence length="921" mass="101276">MSQYPPTRPWAAPSSIDREYESGILHEHERQQWLRENPHVVPQAAKKIGKKSLRPFADRGPSMAEGLRGIAERGAARRNGTTVNKNDVSTKPLPPIPQETSQPATTVGQEGVFQGSDSDLNKMSIRYVLNGSDMQGHRAKTLFTQREASQSATEVCQNLSVDGSVYSSGNMNPKLKESNLRGYDDETPLPREYDAALAPIVPISDDHNNAQAICNNHSSVHHGMALAALSCVPLPETSSAQANSCPHHHGHSPTSWYEASPTGSQFTPDSSVAVAPGATLVREIKQEYQVTAVDNPAIRVPEVNQENEFTAVQRPTIKELIALINRDKENCRPANEIPSPGSSSSAYRLAPPNSASTNIYHVDQLSGSDFQDPDFVIRNSESPQFAIPRTIPEVTPTTPMWSPSPSLTPPPCFKGCCASDMPQEPLVLAPSSPLFVPLQEASACNSDNSNKVGSSVSVLLGHQILQEFAEVPVLPSSSPVFVPLQGVSAWDSDNSDEDGSRVTVTFGDQVCWDDTTPDSPLLYSPPSPALSPPSHTRRPSDLHEYCYADVPRVGISPSRNIPHDPRLTTPTFRQDYMSSLTSYPRWLSPAHMDNVDQSLVPPQLNVTKKNPNFTTNVPIHDVSQYQTAVHASEPTNGVHSYAASFVSNESSVNTPSSNATLSRASRSPDISSSEGSEDSGGTKRKRFTKNLFGKKGYLEDNEGPRDKKFKFIKGALQKGHSTIGSIKGIFLDENRAMINSSKPSIVTENTAPITLNTDVQSILYAEIENMITHAANEFLMKEYYDGHLTISSLNRVKKRWEKKNMPGVPQFRFDQHTQYKLISANRDHLNFGKASNGLPPYIVLRSWKRICKSMSIRTFVAPDSVIKKHIHDTLDLLEILKADECHIELIMALDAHVRGELKKHDVMQHCRDTQNSANSRS</sequence>
<evidence type="ECO:0000313" key="3">
    <source>
        <dbReference type="Proteomes" id="UP001150879"/>
    </source>
</evidence>
<evidence type="ECO:0000256" key="1">
    <source>
        <dbReference type="SAM" id="MobiDB-lite"/>
    </source>
</evidence>
<gene>
    <name evidence="2" type="ORF">N7472_005572</name>
</gene>
<feature type="region of interest" description="Disordered" evidence="1">
    <location>
        <begin position="649"/>
        <end position="686"/>
    </location>
</feature>
<feature type="compositionally biased region" description="Low complexity" evidence="1">
    <location>
        <begin position="662"/>
        <end position="674"/>
    </location>
</feature>
<evidence type="ECO:0000313" key="2">
    <source>
        <dbReference type="EMBL" id="KAJ5200368.1"/>
    </source>
</evidence>
<feature type="compositionally biased region" description="Polar residues" evidence="1">
    <location>
        <begin position="649"/>
        <end position="661"/>
    </location>
</feature>
<feature type="region of interest" description="Disordered" evidence="1">
    <location>
        <begin position="241"/>
        <end position="270"/>
    </location>
</feature>
<protein>
    <submittedName>
        <fullName evidence="2">Uncharacterized protein</fullName>
    </submittedName>
</protein>
<feature type="compositionally biased region" description="Polar residues" evidence="1">
    <location>
        <begin position="79"/>
        <end position="89"/>
    </location>
</feature>
<feature type="compositionally biased region" description="Polar residues" evidence="1">
    <location>
        <begin position="252"/>
        <end position="270"/>
    </location>
</feature>
<name>A0A9W9JNR3_9EURO</name>
<reference evidence="2" key="1">
    <citation type="submission" date="2022-11" db="EMBL/GenBank/DDBJ databases">
        <authorList>
            <person name="Petersen C."/>
        </authorList>
    </citation>
    <scope>NUCLEOTIDE SEQUENCE</scope>
    <source>
        <strain evidence="2">IBT 16849</strain>
    </source>
</reference>
<dbReference type="AlphaFoldDB" id="A0A9W9JNR3"/>
<dbReference type="EMBL" id="JAPQKP010000003">
    <property type="protein sequence ID" value="KAJ5200368.1"/>
    <property type="molecule type" value="Genomic_DNA"/>
</dbReference>
<comment type="caution">
    <text evidence="2">The sequence shown here is derived from an EMBL/GenBank/DDBJ whole genome shotgun (WGS) entry which is preliminary data.</text>
</comment>
<dbReference type="Proteomes" id="UP001150879">
    <property type="component" value="Unassembled WGS sequence"/>
</dbReference>
<accession>A0A9W9JNR3</accession>